<keyword evidence="2" id="KW-1185">Reference proteome</keyword>
<protein>
    <submittedName>
        <fullName evidence="1">Uncharacterized protein</fullName>
    </submittedName>
</protein>
<feature type="non-terminal residue" evidence="1">
    <location>
        <position position="104"/>
    </location>
</feature>
<name>A0AAV4QWF3_CAEEX</name>
<dbReference type="AlphaFoldDB" id="A0AAV4QWF3"/>
<reference evidence="1 2" key="1">
    <citation type="submission" date="2021-06" db="EMBL/GenBank/DDBJ databases">
        <title>Caerostris extrusa draft genome.</title>
        <authorList>
            <person name="Kono N."/>
            <person name="Arakawa K."/>
        </authorList>
    </citation>
    <scope>NUCLEOTIDE SEQUENCE [LARGE SCALE GENOMIC DNA]</scope>
</reference>
<proteinExistence type="predicted"/>
<organism evidence="1 2">
    <name type="scientific">Caerostris extrusa</name>
    <name type="common">Bark spider</name>
    <name type="synonym">Caerostris bankana</name>
    <dbReference type="NCBI Taxonomy" id="172846"/>
    <lineage>
        <taxon>Eukaryota</taxon>
        <taxon>Metazoa</taxon>
        <taxon>Ecdysozoa</taxon>
        <taxon>Arthropoda</taxon>
        <taxon>Chelicerata</taxon>
        <taxon>Arachnida</taxon>
        <taxon>Araneae</taxon>
        <taxon>Araneomorphae</taxon>
        <taxon>Entelegynae</taxon>
        <taxon>Araneoidea</taxon>
        <taxon>Araneidae</taxon>
        <taxon>Caerostris</taxon>
    </lineage>
</organism>
<dbReference type="EMBL" id="BPLR01006794">
    <property type="protein sequence ID" value="GIY12432.1"/>
    <property type="molecule type" value="Genomic_DNA"/>
</dbReference>
<dbReference type="Proteomes" id="UP001054945">
    <property type="component" value="Unassembled WGS sequence"/>
</dbReference>
<evidence type="ECO:0000313" key="2">
    <source>
        <dbReference type="Proteomes" id="UP001054945"/>
    </source>
</evidence>
<sequence>MQQHSSMSELWLIVPTTIQKTRFLRALRVKCTTTGDIRGFYILGTQMQSWSGVLRIFGMEGNVYELRRNLPTPENHQSLQGAAATNVTVFWGGRQALLTGATPD</sequence>
<comment type="caution">
    <text evidence="1">The sequence shown here is derived from an EMBL/GenBank/DDBJ whole genome shotgun (WGS) entry which is preliminary data.</text>
</comment>
<accession>A0AAV4QWF3</accession>
<gene>
    <name evidence="1" type="ORF">CEXT_179121</name>
</gene>
<evidence type="ECO:0000313" key="1">
    <source>
        <dbReference type="EMBL" id="GIY12432.1"/>
    </source>
</evidence>